<comment type="caution">
    <text evidence="12">The sequence shown here is derived from an EMBL/GenBank/DDBJ whole genome shotgun (WGS) entry which is preliminary data.</text>
</comment>
<dbReference type="Gene3D" id="3.40.50.300">
    <property type="entry name" value="P-loop containing nucleotide triphosphate hydrolases"/>
    <property type="match status" value="1"/>
</dbReference>
<evidence type="ECO:0000313" key="13">
    <source>
        <dbReference type="Proteomes" id="UP000653305"/>
    </source>
</evidence>
<accession>A0A830CKI1</accession>
<keyword evidence="6" id="KW-0067">ATP-binding</keyword>
<dbReference type="Pfam" id="PF23559">
    <property type="entry name" value="WHD_DRP"/>
    <property type="match status" value="1"/>
</dbReference>
<feature type="domain" description="R13L1/DRL21-like LRR repeat region" evidence="10">
    <location>
        <begin position="520"/>
        <end position="638"/>
    </location>
</feature>
<reference evidence="12" key="1">
    <citation type="submission" date="2020-07" db="EMBL/GenBank/DDBJ databases">
        <title>Ethylene signaling mediates host invasion by parasitic plants.</title>
        <authorList>
            <person name="Yoshida S."/>
        </authorList>
    </citation>
    <scope>NUCLEOTIDE SEQUENCE</scope>
    <source>
        <strain evidence="12">Okayama</strain>
    </source>
</reference>
<proteinExistence type="inferred from homology"/>
<dbReference type="Gene3D" id="1.10.10.10">
    <property type="entry name" value="Winged helix-like DNA-binding domain superfamily/Winged helix DNA-binding domain"/>
    <property type="match status" value="1"/>
</dbReference>
<name>A0A830CKI1_9LAMI</name>
<evidence type="ECO:0000256" key="5">
    <source>
        <dbReference type="ARBA" id="ARBA00022821"/>
    </source>
</evidence>
<feature type="domain" description="NB-ARC" evidence="8">
    <location>
        <begin position="124"/>
        <end position="245"/>
    </location>
</feature>
<dbReference type="GO" id="GO:0005524">
    <property type="term" value="F:ATP binding"/>
    <property type="evidence" value="ECO:0007669"/>
    <property type="project" value="UniProtKB-KW"/>
</dbReference>
<gene>
    <name evidence="11" type="ORF">PHJA_001703700</name>
    <name evidence="12" type="ORF">PHJA_001703800</name>
</gene>
<dbReference type="EMBL" id="BMAC01000399">
    <property type="protein sequence ID" value="GFP95595.1"/>
    <property type="molecule type" value="Genomic_DNA"/>
</dbReference>
<dbReference type="OrthoDB" id="1896560at2759"/>
<dbReference type="InterPro" id="IPR002182">
    <property type="entry name" value="NB-ARC"/>
</dbReference>
<evidence type="ECO:0000259" key="9">
    <source>
        <dbReference type="Pfam" id="PF23559"/>
    </source>
</evidence>
<evidence type="ECO:0000256" key="3">
    <source>
        <dbReference type="ARBA" id="ARBA00022737"/>
    </source>
</evidence>
<dbReference type="Gene3D" id="3.80.10.10">
    <property type="entry name" value="Ribonuclease Inhibitor"/>
    <property type="match status" value="4"/>
</dbReference>
<evidence type="ECO:0000256" key="4">
    <source>
        <dbReference type="ARBA" id="ARBA00022741"/>
    </source>
</evidence>
<dbReference type="InterPro" id="IPR036388">
    <property type="entry name" value="WH-like_DNA-bd_sf"/>
</dbReference>
<dbReference type="InterPro" id="IPR027417">
    <property type="entry name" value="P-loop_NTPase"/>
</dbReference>
<dbReference type="SUPFAM" id="SSF52540">
    <property type="entry name" value="P-loop containing nucleoside triphosphate hydrolases"/>
    <property type="match status" value="1"/>
</dbReference>
<evidence type="ECO:0000313" key="11">
    <source>
        <dbReference type="EMBL" id="GFP95594.1"/>
    </source>
</evidence>
<keyword evidence="5" id="KW-0611">Plant defense</keyword>
<sequence length="1089" mass="123892">MQVGPTTRAVKIWLRNLEDLAFEADNVFDDISYQLLSKKVGPTRNKTVMEKVQSFFSCSSNDHPIAHRLQLGRRIKDINNKLGSINQRATELGLQTIIANAQPPVSEIPESDSFTVDPIFLGRENDVSRIVEKLIPTTQSPAEQVLSVLPIVGMGGLGKTTLARKVYHDEQIISHFGGNRVWVHVPRNFDVRNLLKNILTSLKNEKVELETRQALLQKLQEHLGTKRYLLVLDDVWDEERDKWDSFDCWSIIKAKAFINSRDIPMEFEIVGRNIAKRCQDDQNTISKILKLSFDNLPSPSLKKCFAYCSIFPKGYAIEKEQLIELWMAEGFLQTDNMETIGSKSFNLLLQNSLLQVVRSDDYGNVTHCSMHDLVHDLACSVVCENGLLKSRYIVWKRSGDGLLSIQKGQEIHVRTLFFDGKVSDITFSDFKSLRTLTLVGEEDIDDLPTSIKELKHLRYLDITETRIKYLPDWIGELYHLQTLRANNKSTTLPPEIGKLTSLRTLPYFHVGGEKGYGILEVGSLKNLKGKLEIRNLEEVRDKNEATRADLLGKPGICELKLVWDKSREGDGSNDESVLEGLQPHPNLKVLKICGFKGKSLPLWEGLNYLMNIKLKDCSECEELPMLGHFPHLKSLFLAGLTNVKSIRSSFYGNIDNRKRDTIVAVFPALERLVLLDMPNLKEWDEGVVFPRLEFLTILRCKQLIRTPSHFPCLQELDIYDMESSLPLENICGMKLTSLTRLEIRDIDGLECLPDGLFSNNHNLKTLEIWNCPKMTHLVPFLAPSLLRELKIFNCSSLRVLPDDLHSLNSLEVLVIRDCQNLKSIPYPISRGGGHESQQQQGFTSLSELRIWDCGGLTNLPIEMLESCAPSLESLALCGLSSITNLGMVIGCLHRMTRLGGLEINEVPKFSSKDIIGSLSTNNSLQYLRMGPFSDSSSWNNVSFNETVDAILLQPSQFISLRKLELYGKEHWDSFPDQLQHLPSLKELWLYNFGIEAMPDWFGNLSSLEALTLGYCKKLRHLPSKQAMQRLSKLTFLYIYECPLLLLKEKKRSNNNNNDELPQLVDSEWPKISHIPDVYMDGRWISSDRH</sequence>
<feature type="coiled-coil region" evidence="7">
    <location>
        <begin position="192"/>
        <end position="222"/>
    </location>
</feature>
<evidence type="ECO:0000259" key="10">
    <source>
        <dbReference type="Pfam" id="PF25019"/>
    </source>
</evidence>
<dbReference type="Gene3D" id="1.20.5.4130">
    <property type="match status" value="1"/>
</dbReference>
<comment type="similarity">
    <text evidence="1">Belongs to the disease resistance NB-LRR family.</text>
</comment>
<protein>
    <submittedName>
        <fullName evidence="12">Putative disease resistance protein rga3</fullName>
    </submittedName>
</protein>
<keyword evidence="2" id="KW-0433">Leucine-rich repeat</keyword>
<evidence type="ECO:0000313" key="12">
    <source>
        <dbReference type="EMBL" id="GFP95595.1"/>
    </source>
</evidence>
<feature type="domain" description="R13L1/DRL21-like LRR repeat region" evidence="10">
    <location>
        <begin position="976"/>
        <end position="1040"/>
    </location>
</feature>
<dbReference type="PRINTS" id="PR00364">
    <property type="entry name" value="DISEASERSIST"/>
</dbReference>
<dbReference type="PANTHER" id="PTHR36766:SF70">
    <property type="entry name" value="DISEASE RESISTANCE PROTEIN RGA4"/>
    <property type="match status" value="1"/>
</dbReference>
<evidence type="ECO:0000256" key="7">
    <source>
        <dbReference type="SAM" id="Coils"/>
    </source>
</evidence>
<evidence type="ECO:0000259" key="8">
    <source>
        <dbReference type="Pfam" id="PF00931"/>
    </source>
</evidence>
<evidence type="ECO:0000256" key="2">
    <source>
        <dbReference type="ARBA" id="ARBA00022614"/>
    </source>
</evidence>
<dbReference type="Pfam" id="PF25019">
    <property type="entry name" value="LRR_R13L1-DRL21"/>
    <property type="match status" value="2"/>
</dbReference>
<dbReference type="GO" id="GO:0043531">
    <property type="term" value="F:ADP binding"/>
    <property type="evidence" value="ECO:0007669"/>
    <property type="project" value="InterPro"/>
</dbReference>
<dbReference type="AlphaFoldDB" id="A0A830CKI1"/>
<dbReference type="InterPro" id="IPR058922">
    <property type="entry name" value="WHD_DRP"/>
</dbReference>
<dbReference type="Pfam" id="PF00931">
    <property type="entry name" value="NB-ARC"/>
    <property type="match status" value="1"/>
</dbReference>
<evidence type="ECO:0000256" key="6">
    <source>
        <dbReference type="ARBA" id="ARBA00022840"/>
    </source>
</evidence>
<dbReference type="InterPro" id="IPR056789">
    <property type="entry name" value="LRR_R13L1-DRL21"/>
</dbReference>
<dbReference type="PANTHER" id="PTHR36766">
    <property type="entry name" value="PLANT BROAD-SPECTRUM MILDEW RESISTANCE PROTEIN RPW8"/>
    <property type="match status" value="1"/>
</dbReference>
<dbReference type="EMBL" id="BMAC01000399">
    <property type="protein sequence ID" value="GFP95594.1"/>
    <property type="molecule type" value="Genomic_DNA"/>
</dbReference>
<dbReference type="SUPFAM" id="SSF52058">
    <property type="entry name" value="L domain-like"/>
    <property type="match status" value="2"/>
</dbReference>
<keyword evidence="7" id="KW-0175">Coiled coil</keyword>
<keyword evidence="13" id="KW-1185">Reference proteome</keyword>
<dbReference type="GO" id="GO:0006952">
    <property type="term" value="P:defense response"/>
    <property type="evidence" value="ECO:0007669"/>
    <property type="project" value="UniProtKB-KW"/>
</dbReference>
<evidence type="ECO:0000256" key="1">
    <source>
        <dbReference type="ARBA" id="ARBA00008894"/>
    </source>
</evidence>
<organism evidence="12 13">
    <name type="scientific">Phtheirospermum japonicum</name>
    <dbReference type="NCBI Taxonomy" id="374723"/>
    <lineage>
        <taxon>Eukaryota</taxon>
        <taxon>Viridiplantae</taxon>
        <taxon>Streptophyta</taxon>
        <taxon>Embryophyta</taxon>
        <taxon>Tracheophyta</taxon>
        <taxon>Spermatophyta</taxon>
        <taxon>Magnoliopsida</taxon>
        <taxon>eudicotyledons</taxon>
        <taxon>Gunneridae</taxon>
        <taxon>Pentapetalae</taxon>
        <taxon>asterids</taxon>
        <taxon>lamiids</taxon>
        <taxon>Lamiales</taxon>
        <taxon>Orobanchaceae</taxon>
        <taxon>Orobanchaceae incertae sedis</taxon>
        <taxon>Phtheirospermum</taxon>
    </lineage>
</organism>
<keyword evidence="4" id="KW-0547">Nucleotide-binding</keyword>
<feature type="domain" description="Disease resistance protein winged helix" evidence="9">
    <location>
        <begin position="310"/>
        <end position="378"/>
    </location>
</feature>
<keyword evidence="3" id="KW-0677">Repeat</keyword>
<dbReference type="InterPro" id="IPR032675">
    <property type="entry name" value="LRR_dom_sf"/>
</dbReference>
<dbReference type="FunFam" id="1.10.10.10:FF:000322">
    <property type="entry name" value="Probable disease resistance protein At1g63360"/>
    <property type="match status" value="1"/>
</dbReference>
<dbReference type="Proteomes" id="UP000653305">
    <property type="component" value="Unassembled WGS sequence"/>
</dbReference>